<feature type="domain" description="Alpha-D-phosphohexomutase C-terminal" evidence="12">
    <location>
        <begin position="709"/>
        <end position="783"/>
    </location>
</feature>
<proteinExistence type="inferred from homology"/>
<dbReference type="Pfam" id="PF02879">
    <property type="entry name" value="PGM_PMM_II"/>
    <property type="match status" value="1"/>
</dbReference>
<dbReference type="EC" id="5.4.2.8" evidence="5"/>
<keyword evidence="8" id="KW-0460">Magnesium</keyword>
<dbReference type="InterPro" id="IPR016055">
    <property type="entry name" value="A-D-PHexomutase_a/b/a-I/II/III"/>
</dbReference>
<evidence type="ECO:0000256" key="2">
    <source>
        <dbReference type="ARBA" id="ARBA00001946"/>
    </source>
</evidence>
<dbReference type="InterPro" id="IPR005845">
    <property type="entry name" value="A-D-PHexomutase_a/b/a-II"/>
</dbReference>
<accession>A0AAW8B243</accession>
<keyword evidence="6" id="KW-0597">Phosphoprotein</keyword>
<evidence type="ECO:0000256" key="6">
    <source>
        <dbReference type="ARBA" id="ARBA00022553"/>
    </source>
</evidence>
<dbReference type="InterPro" id="IPR036900">
    <property type="entry name" value="A-D-PHexomutase_C_sf"/>
</dbReference>
<dbReference type="InterPro" id="IPR005841">
    <property type="entry name" value="Alpha-D-phosphohexomutase_SF"/>
</dbReference>
<evidence type="ECO:0000256" key="7">
    <source>
        <dbReference type="ARBA" id="ARBA00022723"/>
    </source>
</evidence>
<keyword evidence="17" id="KW-1185">Reference proteome</keyword>
<evidence type="ECO:0000256" key="3">
    <source>
        <dbReference type="ARBA" id="ARBA00004699"/>
    </source>
</evidence>
<keyword evidence="9" id="KW-0413">Isomerase</keyword>
<evidence type="ECO:0000256" key="1">
    <source>
        <dbReference type="ARBA" id="ARBA00000586"/>
    </source>
</evidence>
<keyword evidence="11" id="KW-1133">Transmembrane helix</keyword>
<feature type="domain" description="Alpha-D-phosphohexomutase alpha/beta/alpha" evidence="13">
    <location>
        <begin position="345"/>
        <end position="464"/>
    </location>
</feature>
<feature type="region of interest" description="Disordered" evidence="10">
    <location>
        <begin position="290"/>
        <end position="339"/>
    </location>
</feature>
<keyword evidence="11" id="KW-0472">Membrane</keyword>
<evidence type="ECO:0000259" key="13">
    <source>
        <dbReference type="Pfam" id="PF02878"/>
    </source>
</evidence>
<dbReference type="GO" id="GO:0000287">
    <property type="term" value="F:magnesium ion binding"/>
    <property type="evidence" value="ECO:0007669"/>
    <property type="project" value="InterPro"/>
</dbReference>
<evidence type="ECO:0000256" key="11">
    <source>
        <dbReference type="SAM" id="Phobius"/>
    </source>
</evidence>
<evidence type="ECO:0000313" key="17">
    <source>
        <dbReference type="Proteomes" id="UP001178354"/>
    </source>
</evidence>
<dbReference type="InterPro" id="IPR005844">
    <property type="entry name" value="A-D-PHexomutase_a/b/a-I"/>
</dbReference>
<protein>
    <recommendedName>
        <fullName evidence="5">phosphomannomutase</fullName>
        <ecNumber evidence="5">5.4.2.8</ecNumber>
    </recommendedName>
</protein>
<evidence type="ECO:0000313" key="16">
    <source>
        <dbReference type="EMBL" id="MDP1520701.1"/>
    </source>
</evidence>
<feature type="domain" description="Alpha-D-phosphohexomutase alpha/beta/alpha" evidence="14">
    <location>
        <begin position="492"/>
        <end position="586"/>
    </location>
</feature>
<reference evidence="16" key="1">
    <citation type="journal article" date="2010" name="Int. J. Syst. Evol. Microbiol.">
        <title>Porticoccus litoralis gen. nov., sp. nov., a gammaproteobacterium isolated from the Yellow Sea.</title>
        <authorList>
            <person name="Oh H.M."/>
            <person name="Kim H."/>
            <person name="Kim K.M."/>
            <person name="Min G.S."/>
            <person name="Cho J.C."/>
        </authorList>
    </citation>
    <scope>NUCLEOTIDE SEQUENCE</scope>
    <source>
        <strain evidence="16">DSM 25064</strain>
    </source>
</reference>
<gene>
    <name evidence="16" type="ORF">Q8A57_06970</name>
</gene>
<comment type="catalytic activity">
    <reaction evidence="1">
        <text>alpha-D-mannose 1-phosphate = D-mannose 6-phosphate</text>
        <dbReference type="Rhea" id="RHEA:11140"/>
        <dbReference type="ChEBI" id="CHEBI:58409"/>
        <dbReference type="ChEBI" id="CHEBI:58735"/>
        <dbReference type="EC" id="5.4.2.8"/>
    </reaction>
</comment>
<dbReference type="CDD" id="cd03089">
    <property type="entry name" value="PMM_PGM"/>
    <property type="match status" value="1"/>
</dbReference>
<evidence type="ECO:0000256" key="8">
    <source>
        <dbReference type="ARBA" id="ARBA00022842"/>
    </source>
</evidence>
<dbReference type="InterPro" id="IPR005846">
    <property type="entry name" value="A-D-PHexomutase_a/b/a-III"/>
</dbReference>
<dbReference type="AlphaFoldDB" id="A0AAW8B243"/>
<dbReference type="Pfam" id="PF02880">
    <property type="entry name" value="PGM_PMM_III"/>
    <property type="match status" value="1"/>
</dbReference>
<name>A0AAW8B243_9GAMM</name>
<evidence type="ECO:0000259" key="12">
    <source>
        <dbReference type="Pfam" id="PF00408"/>
    </source>
</evidence>
<dbReference type="PROSITE" id="PS00710">
    <property type="entry name" value="PGM_PMM"/>
    <property type="match status" value="1"/>
</dbReference>
<dbReference type="Gene3D" id="3.30.310.50">
    <property type="entry name" value="Alpha-D-phosphohexomutase, C-terminal domain"/>
    <property type="match status" value="1"/>
</dbReference>
<dbReference type="SUPFAM" id="SSF53738">
    <property type="entry name" value="Phosphoglucomutase, first 3 domains"/>
    <property type="match status" value="3"/>
</dbReference>
<feature type="domain" description="Alpha-D-phosphohexomutase alpha/beta/alpha" evidence="15">
    <location>
        <begin position="593"/>
        <end position="701"/>
    </location>
</feature>
<dbReference type="PANTHER" id="PTHR43771:SF2">
    <property type="entry name" value="PHOSPHOMANNOMUTASE_PHOSPHOGLUCOMUTASE"/>
    <property type="match status" value="1"/>
</dbReference>
<dbReference type="RefSeq" id="WP_305170272.1">
    <property type="nucleotide sequence ID" value="NZ_JAUUUU010000003.1"/>
</dbReference>
<dbReference type="PANTHER" id="PTHR43771">
    <property type="entry name" value="PHOSPHOMANNOMUTASE"/>
    <property type="match status" value="1"/>
</dbReference>
<dbReference type="Gene3D" id="3.40.120.10">
    <property type="entry name" value="Alpha-D-Glucose-1,6-Bisphosphate, subunit A, domain 3"/>
    <property type="match status" value="3"/>
</dbReference>
<evidence type="ECO:0000256" key="9">
    <source>
        <dbReference type="ARBA" id="ARBA00023235"/>
    </source>
</evidence>
<keyword evidence="7" id="KW-0479">Metal-binding</keyword>
<evidence type="ECO:0000259" key="15">
    <source>
        <dbReference type="Pfam" id="PF02880"/>
    </source>
</evidence>
<comment type="pathway">
    <text evidence="3">Nucleotide-sugar biosynthesis; GDP-alpha-D-mannose biosynthesis; alpha-D-mannose 1-phosphate from D-fructose 6-phosphate: step 2/2.</text>
</comment>
<dbReference type="Pfam" id="PF00408">
    <property type="entry name" value="PGM_PMM_IV"/>
    <property type="match status" value="1"/>
</dbReference>
<organism evidence="16 17">
    <name type="scientific">Porticoccus litoralis</name>
    <dbReference type="NCBI Taxonomy" id="434086"/>
    <lineage>
        <taxon>Bacteria</taxon>
        <taxon>Pseudomonadati</taxon>
        <taxon>Pseudomonadota</taxon>
        <taxon>Gammaproteobacteria</taxon>
        <taxon>Cellvibrionales</taxon>
        <taxon>Porticoccaceae</taxon>
        <taxon>Porticoccus</taxon>
    </lineage>
</organism>
<evidence type="ECO:0000256" key="5">
    <source>
        <dbReference type="ARBA" id="ARBA00012730"/>
    </source>
</evidence>
<dbReference type="GO" id="GO:0005975">
    <property type="term" value="P:carbohydrate metabolic process"/>
    <property type="evidence" value="ECO:0007669"/>
    <property type="project" value="InterPro"/>
</dbReference>
<dbReference type="PRINTS" id="PR00509">
    <property type="entry name" value="PGMPMM"/>
</dbReference>
<evidence type="ECO:0000256" key="4">
    <source>
        <dbReference type="ARBA" id="ARBA00010231"/>
    </source>
</evidence>
<feature type="transmembrane region" description="Helical" evidence="11">
    <location>
        <begin position="258"/>
        <end position="277"/>
    </location>
</feature>
<dbReference type="Proteomes" id="UP001178354">
    <property type="component" value="Unassembled WGS sequence"/>
</dbReference>
<keyword evidence="11" id="KW-0812">Transmembrane</keyword>
<dbReference type="InterPro" id="IPR016066">
    <property type="entry name" value="A-D-PHexomutase_CS"/>
</dbReference>
<reference evidence="16" key="2">
    <citation type="submission" date="2023-08" db="EMBL/GenBank/DDBJ databases">
        <authorList>
            <person name="Luo J."/>
        </authorList>
    </citation>
    <scope>NUCLEOTIDE SEQUENCE</scope>
    <source>
        <strain evidence="16">DSM 25064</strain>
    </source>
</reference>
<dbReference type="Pfam" id="PF02878">
    <property type="entry name" value="PGM_PMM_I"/>
    <property type="match status" value="1"/>
</dbReference>
<evidence type="ECO:0000259" key="14">
    <source>
        <dbReference type="Pfam" id="PF02879"/>
    </source>
</evidence>
<dbReference type="SUPFAM" id="SSF55957">
    <property type="entry name" value="Phosphoglucomutase, C-terminal domain"/>
    <property type="match status" value="1"/>
</dbReference>
<dbReference type="InterPro" id="IPR005843">
    <property type="entry name" value="A-D-PHexomutase_C"/>
</dbReference>
<feature type="transmembrane region" description="Helical" evidence="11">
    <location>
        <begin position="20"/>
        <end position="40"/>
    </location>
</feature>
<evidence type="ECO:0000256" key="10">
    <source>
        <dbReference type="SAM" id="MobiDB-lite"/>
    </source>
</evidence>
<comment type="caution">
    <text evidence="16">The sequence shown here is derived from an EMBL/GenBank/DDBJ whole genome shotgun (WGS) entry which is preliminary data.</text>
</comment>
<comment type="cofactor">
    <cofactor evidence="2">
        <name>Mg(2+)</name>
        <dbReference type="ChEBI" id="CHEBI:18420"/>
    </cofactor>
</comment>
<dbReference type="GO" id="GO:0004615">
    <property type="term" value="F:phosphomannomutase activity"/>
    <property type="evidence" value="ECO:0007669"/>
    <property type="project" value="UniProtKB-EC"/>
</dbReference>
<dbReference type="EMBL" id="JAUUUU010000003">
    <property type="protein sequence ID" value="MDP1520701.1"/>
    <property type="molecule type" value="Genomic_DNA"/>
</dbReference>
<comment type="similarity">
    <text evidence="4">Belongs to the phosphohexose mutase family.</text>
</comment>
<sequence length="794" mass="87387">MTETTNGASSALHKLKQHPLILLLVVLLLAGAGYTSYWLFQKTVTTSQKEQATEHARELATKLRSTTNHYLKERNQQLLSLAEKSLFTTAAASADMAQILSAEKLLLEWAPDFTGGYLITPGDQRLIDQQNFAGHYLAEKTLAGDLQSIAAARLGKEWQLLYSHPLKDQQGEIIGAMLGMESLQPLLDVLKPAVKENLGLTQLVQTMPKTKGATFVTTGNKSKALETIELKLEPANWSLRFTGSKVLLQSTEPSYEGFALFGSVLAVSTLVIIYLLLRLTLHFHVDKAPSPRAEKKTHLNPPATDPVNDSGKSFLDVIPGKGTTDTPVQEQEDRPEVTGSYPDVVFRDYDIRGIAGKQLTVDFAQQLGKALALRAIARGEHTLILGRDGRQSSEQLSEALEQGILSTGCHIIHLGLVPTPLLNFATHHLQQSDCGVMVTASHNPAEYNGFKMFFQHHAMCGEEVKSLRQEMSAEIPEKTPGERSQQDLSEDYLQAIISDIVPAQGLKVILDAGNGAAGELAIRLLEGIGCDVLPLYCDVDGTFPNHPPDPSVPANLEDLRLWVKEQNADLGIALDGDGDRIVAISASGQIIWPDELLMIFARDVVSRHPGADVVFDIKSTRRLNSLISSYGGRPVMWKTGHSHMYNKIIESKAPLGGEFSGHIFFHDRWHGFDDGLYAAARLIEIMSIREQGLDDIMASFETRYATPEILVPTDEESKFDIVQKLLAKEVFQDGKVSTIDGLRVEFPKAWGLVRASNTSPALTLRFEADSSDALEKIQSLFREQLRSIDSNLTF</sequence>